<dbReference type="FunFam" id="1.10.20.10:FF:000061">
    <property type="entry name" value="TFIID subunit"/>
    <property type="match status" value="1"/>
</dbReference>
<feature type="domain" description="Large ribosomal subunit protein uL11 N-terminal" evidence="12">
    <location>
        <begin position="13"/>
        <end position="69"/>
    </location>
</feature>
<dbReference type="Proteomes" id="UP000030665">
    <property type="component" value="Unassembled WGS sequence"/>
</dbReference>
<dbReference type="Pfam" id="PF00298">
    <property type="entry name" value="Ribosomal_L11"/>
    <property type="match status" value="1"/>
</dbReference>
<dbReference type="InterPro" id="IPR006809">
    <property type="entry name" value="TAFII28_dom"/>
</dbReference>
<reference evidence="14" key="1">
    <citation type="submission" date="2014-01" db="EMBL/GenBank/DDBJ databases">
        <authorList>
            <person name="Aslett M."/>
        </authorList>
    </citation>
    <scope>NUCLEOTIDE SEQUENCE</scope>
</reference>
<evidence type="ECO:0000313" key="15">
    <source>
        <dbReference type="Proteomes" id="UP000030665"/>
    </source>
</evidence>
<dbReference type="InterPro" id="IPR020783">
    <property type="entry name" value="Ribosomal_uL11_C"/>
</dbReference>
<dbReference type="SMART" id="SM00649">
    <property type="entry name" value="RL11"/>
    <property type="match status" value="1"/>
</dbReference>
<evidence type="ECO:0000256" key="1">
    <source>
        <dbReference type="ARBA" id="ARBA00004123"/>
    </source>
</evidence>
<keyword evidence="5" id="KW-0805">Transcription regulation</keyword>
<dbReference type="CDD" id="cd08048">
    <property type="entry name" value="HFD_TAF11"/>
    <property type="match status" value="1"/>
</dbReference>
<comment type="similarity">
    <text evidence="3 10">Belongs to the universal ribosomal protein uL11 family.</text>
</comment>
<dbReference type="GO" id="GO:0046982">
    <property type="term" value="F:protein heterodimerization activity"/>
    <property type="evidence" value="ECO:0007669"/>
    <property type="project" value="InterPro"/>
</dbReference>
<dbReference type="STRING" id="36087.A0A077ZKU5"/>
<organism evidence="14 15">
    <name type="scientific">Trichuris trichiura</name>
    <name type="common">Whipworm</name>
    <name type="synonym">Trichocephalus trichiurus</name>
    <dbReference type="NCBI Taxonomy" id="36087"/>
    <lineage>
        <taxon>Eukaryota</taxon>
        <taxon>Metazoa</taxon>
        <taxon>Ecdysozoa</taxon>
        <taxon>Nematoda</taxon>
        <taxon>Enoplea</taxon>
        <taxon>Dorylaimia</taxon>
        <taxon>Trichinellida</taxon>
        <taxon>Trichuridae</taxon>
        <taxon>Trichuris</taxon>
    </lineage>
</organism>
<keyword evidence="6" id="KW-0804">Transcription</keyword>
<dbReference type="InterPro" id="IPR036796">
    <property type="entry name" value="Ribosomal_uL11_N_sf"/>
</dbReference>
<dbReference type="InterPro" id="IPR000911">
    <property type="entry name" value="Ribosomal_uL11"/>
</dbReference>
<dbReference type="Gene3D" id="1.10.20.10">
    <property type="entry name" value="Histone, subunit A"/>
    <property type="match status" value="1"/>
</dbReference>
<dbReference type="EMBL" id="HG807627">
    <property type="protein sequence ID" value="CDW60972.1"/>
    <property type="molecule type" value="Genomic_DNA"/>
</dbReference>
<evidence type="ECO:0000256" key="9">
    <source>
        <dbReference type="ARBA" id="ARBA00072882"/>
    </source>
</evidence>
<dbReference type="InterPro" id="IPR036769">
    <property type="entry name" value="Ribosomal_uL11_C_sf"/>
</dbReference>
<comment type="subcellular location">
    <subcellularLocation>
        <location evidence="1">Nucleus</location>
    </subcellularLocation>
</comment>
<evidence type="ECO:0000256" key="2">
    <source>
        <dbReference type="ARBA" id="ARBA00009788"/>
    </source>
</evidence>
<dbReference type="AlphaFoldDB" id="A0A077ZKU5"/>
<dbReference type="PANTHER" id="PTHR11661:SF2">
    <property type="entry name" value="LARGE RIBOSOMAL SUBUNIT PROTEIN UL11"/>
    <property type="match status" value="1"/>
</dbReference>
<dbReference type="GO" id="GO:0005634">
    <property type="term" value="C:nucleus"/>
    <property type="evidence" value="ECO:0007669"/>
    <property type="project" value="UniProtKB-SubCell"/>
</dbReference>
<dbReference type="PANTHER" id="PTHR11661">
    <property type="entry name" value="60S RIBOSOMAL PROTEIN L12"/>
    <property type="match status" value="1"/>
</dbReference>
<evidence type="ECO:0000256" key="6">
    <source>
        <dbReference type="ARBA" id="ARBA00023163"/>
    </source>
</evidence>
<evidence type="ECO:0000259" key="12">
    <source>
        <dbReference type="Pfam" id="PF03946"/>
    </source>
</evidence>
<evidence type="ECO:0000256" key="3">
    <source>
        <dbReference type="ARBA" id="ARBA00010537"/>
    </source>
</evidence>
<keyword evidence="15" id="KW-1185">Reference proteome</keyword>
<dbReference type="OrthoDB" id="1478556at2759"/>
<dbReference type="FunFam" id="3.30.1550.10:FF:000002">
    <property type="entry name" value="60S ribosomal protein L12"/>
    <property type="match status" value="1"/>
</dbReference>
<evidence type="ECO:0000256" key="8">
    <source>
        <dbReference type="ARBA" id="ARBA00023274"/>
    </source>
</evidence>
<reference evidence="14" key="2">
    <citation type="submission" date="2014-03" db="EMBL/GenBank/DDBJ databases">
        <title>The whipworm genome and dual-species transcriptomics of an intimate host-pathogen interaction.</title>
        <authorList>
            <person name="Foth B.J."/>
            <person name="Tsai I.J."/>
            <person name="Reid A.J."/>
            <person name="Bancroft A.J."/>
            <person name="Nichol S."/>
            <person name="Tracey A."/>
            <person name="Holroyd N."/>
            <person name="Cotton J.A."/>
            <person name="Stanley E.J."/>
            <person name="Zarowiecki M."/>
            <person name="Liu J.Z."/>
            <person name="Huckvale T."/>
            <person name="Cooper P.J."/>
            <person name="Grencis R.K."/>
            <person name="Berriman M."/>
        </authorList>
    </citation>
    <scope>NUCLEOTIDE SEQUENCE [LARGE SCALE GENOMIC DNA]</scope>
</reference>
<evidence type="ECO:0000256" key="4">
    <source>
        <dbReference type="ARBA" id="ARBA00022980"/>
    </source>
</evidence>
<dbReference type="Gene3D" id="1.10.10.250">
    <property type="entry name" value="Ribosomal protein L11, C-terminal domain"/>
    <property type="match status" value="1"/>
</dbReference>
<comment type="similarity">
    <text evidence="2">Belongs to the TAF11 family.</text>
</comment>
<evidence type="ECO:0000256" key="7">
    <source>
        <dbReference type="ARBA" id="ARBA00023242"/>
    </source>
</evidence>
<dbReference type="GO" id="GO:0070180">
    <property type="term" value="F:large ribosomal subunit rRNA binding"/>
    <property type="evidence" value="ECO:0007669"/>
    <property type="project" value="TreeGrafter"/>
</dbReference>
<evidence type="ECO:0000256" key="10">
    <source>
        <dbReference type="RuleBase" id="RU003978"/>
    </source>
</evidence>
<sequence>MPPKLDPNEIKIVYLRCVGGEVGATTSLAPKIGPLGLSPKKVGDDIAKATGEWKGLKITVKLTIQNRQAKIDVVPSAASLIIRELKEPQRDRKKVKNIKHGGNLSLEQVVHIAKTMRPRSMARRMNGTVKEILGSVEVSPLYEEMISGEDDFCALLAKVDADSNEVTDFHKALSLIDTEAQFTTSVDNETGSSGDLTTEVDLADAQEEKSEADQNSVAASSDAVDFDRLKMRLLVSNFSKEQLSRYEMYRRSVFPKSFIRKVIQQTTGAATTMNVVIAMAGIAKVFVGELVEEALDIRDNWKESKEPLKPKHIREAYRRLNTKWKVFPMSSKKISRSFLM</sequence>
<dbReference type="SUPFAM" id="SSF54747">
    <property type="entry name" value="Ribosomal L11/L12e N-terminal domain"/>
    <property type="match status" value="1"/>
</dbReference>
<dbReference type="GO" id="GO:0003735">
    <property type="term" value="F:structural constituent of ribosome"/>
    <property type="evidence" value="ECO:0007669"/>
    <property type="project" value="InterPro"/>
</dbReference>
<dbReference type="Pfam" id="PF04719">
    <property type="entry name" value="TAFII28"/>
    <property type="match status" value="1"/>
</dbReference>
<feature type="domain" description="TAFII28-like protein" evidence="13">
    <location>
        <begin position="233"/>
        <end position="319"/>
    </location>
</feature>
<dbReference type="SUPFAM" id="SSF46906">
    <property type="entry name" value="Ribosomal protein L11, C-terminal domain"/>
    <property type="match status" value="1"/>
</dbReference>
<dbReference type="InterPro" id="IPR020784">
    <property type="entry name" value="Ribosomal_uL11_N"/>
</dbReference>
<evidence type="ECO:0000313" key="14">
    <source>
        <dbReference type="EMBL" id="CDW60972.1"/>
    </source>
</evidence>
<dbReference type="Pfam" id="PF03946">
    <property type="entry name" value="Ribosomal_L11_N"/>
    <property type="match status" value="1"/>
</dbReference>
<dbReference type="SUPFAM" id="SSF47113">
    <property type="entry name" value="Histone-fold"/>
    <property type="match status" value="1"/>
</dbReference>
<dbReference type="Gene3D" id="3.30.1550.10">
    <property type="entry name" value="Ribosomal protein L11/L12, N-terminal domain"/>
    <property type="match status" value="1"/>
</dbReference>
<name>A0A077ZKU5_TRITR</name>
<accession>A0A077ZKU5</accession>
<evidence type="ECO:0000259" key="13">
    <source>
        <dbReference type="Pfam" id="PF04719"/>
    </source>
</evidence>
<evidence type="ECO:0000256" key="5">
    <source>
        <dbReference type="ARBA" id="ARBA00023015"/>
    </source>
</evidence>
<dbReference type="InterPro" id="IPR009072">
    <property type="entry name" value="Histone-fold"/>
</dbReference>
<dbReference type="HAMAP" id="MF_00736">
    <property type="entry name" value="Ribosomal_uL11"/>
    <property type="match status" value="1"/>
</dbReference>
<gene>
    <name evidence="14" type="ORF">TTRE_0000938001</name>
</gene>
<evidence type="ECO:0000259" key="11">
    <source>
        <dbReference type="Pfam" id="PF00298"/>
    </source>
</evidence>
<protein>
    <recommendedName>
        <fullName evidence="9">Transcription initiation factor TFIID subunit 11</fullName>
    </recommendedName>
</protein>
<dbReference type="GO" id="GO:0022625">
    <property type="term" value="C:cytosolic large ribosomal subunit"/>
    <property type="evidence" value="ECO:0007669"/>
    <property type="project" value="TreeGrafter"/>
</dbReference>
<feature type="domain" description="Large ribosomal subunit protein uL11 C-terminal" evidence="11">
    <location>
        <begin position="74"/>
        <end position="135"/>
    </location>
</feature>
<keyword evidence="7" id="KW-0539">Nucleus</keyword>
<dbReference type="GO" id="GO:0006367">
    <property type="term" value="P:transcription initiation at RNA polymerase II promoter"/>
    <property type="evidence" value="ECO:0007669"/>
    <property type="project" value="InterPro"/>
</dbReference>
<dbReference type="GO" id="GO:0006412">
    <property type="term" value="P:translation"/>
    <property type="evidence" value="ECO:0007669"/>
    <property type="project" value="InterPro"/>
</dbReference>
<keyword evidence="8 10" id="KW-0687">Ribonucleoprotein</keyword>
<keyword evidence="4 10" id="KW-0689">Ribosomal protein</keyword>
<proteinExistence type="inferred from homology"/>